<evidence type="ECO:0000256" key="1">
    <source>
        <dbReference type="SAM" id="SignalP"/>
    </source>
</evidence>
<keyword evidence="3" id="KW-1185">Reference proteome</keyword>
<sequence length="111" mass="12210">MIFARTIFFGLALLLFPISGTVSLDSSTDIHVQSSFEYSEGQDRAGAEGGVDAIHHDYHPAEHSHQTLAMTPVVMLALQKRQVAGPSRVRSERLPVRYCHIDHPPTATFPA</sequence>
<feature type="chain" id="PRO_5046358563" evidence="1">
    <location>
        <begin position="25"/>
        <end position="111"/>
    </location>
</feature>
<organism evidence="2 3">
    <name type="scientific">Chelativorans intermedius</name>
    <dbReference type="NCBI Taxonomy" id="515947"/>
    <lineage>
        <taxon>Bacteria</taxon>
        <taxon>Pseudomonadati</taxon>
        <taxon>Pseudomonadota</taxon>
        <taxon>Alphaproteobacteria</taxon>
        <taxon>Hyphomicrobiales</taxon>
        <taxon>Phyllobacteriaceae</taxon>
        <taxon>Chelativorans</taxon>
    </lineage>
</organism>
<protein>
    <submittedName>
        <fullName evidence="2">Uncharacterized protein</fullName>
    </submittedName>
</protein>
<evidence type="ECO:0000313" key="3">
    <source>
        <dbReference type="Proteomes" id="UP001589755"/>
    </source>
</evidence>
<name>A0ABV6DCR8_9HYPH</name>
<gene>
    <name evidence="2" type="ORF">ACFFJ2_18680</name>
</gene>
<dbReference type="RefSeq" id="WP_261519688.1">
    <property type="nucleotide sequence ID" value="NZ_JAODNW010000005.1"/>
</dbReference>
<proteinExistence type="predicted"/>
<keyword evidence="1" id="KW-0732">Signal</keyword>
<evidence type="ECO:0000313" key="2">
    <source>
        <dbReference type="EMBL" id="MFC0210427.1"/>
    </source>
</evidence>
<dbReference type="Proteomes" id="UP001589755">
    <property type="component" value="Unassembled WGS sequence"/>
</dbReference>
<feature type="signal peptide" evidence="1">
    <location>
        <begin position="1"/>
        <end position="24"/>
    </location>
</feature>
<reference evidence="2 3" key="1">
    <citation type="submission" date="2024-09" db="EMBL/GenBank/DDBJ databases">
        <authorList>
            <person name="Sun Q."/>
            <person name="Mori K."/>
        </authorList>
    </citation>
    <scope>NUCLEOTIDE SEQUENCE [LARGE SCALE GENOMIC DNA]</scope>
    <source>
        <strain evidence="2 3">CCM 8543</strain>
    </source>
</reference>
<accession>A0ABV6DCR8</accession>
<comment type="caution">
    <text evidence="2">The sequence shown here is derived from an EMBL/GenBank/DDBJ whole genome shotgun (WGS) entry which is preliminary data.</text>
</comment>
<dbReference type="EMBL" id="JBHLXD010000052">
    <property type="protein sequence ID" value="MFC0210427.1"/>
    <property type="molecule type" value="Genomic_DNA"/>
</dbReference>